<name>A0A418XG38_9BURK</name>
<sequence length="447" mass="48003">MITIDPVRWAGAALLLSSYAGMCLAVVCAVRKRSADAGGGEADWLVAHASQTGTGEYLAQQTADTLRAAGLAARSISVEDLDDATLRSATRILFIASTYGEGDPPDSGARFASRLARATAQLSQLHFGVMALGDSTYSNYCGFGRWLDQALQARGAQPLFGRIEVDRGAGPGIAEWQHHLSHLAGTADAPDWVAPAYEPWRIAERKLVNPGSAGAPVFHLSLVPAAGALPAWEAGDLVQLSPPSDPDYPREYSIASAAADGRLDLLVRLHVRDDGSDGAASGWLCQGATAQDTLALRVRPHTRFRLGANATRPLILIGNGTGIAGLRAHLRARIANGDTRNWLLFGERNEARDFFFRQEIETWRREGSLECLVLAFSRDHAGPRYVQDALSLHAEQLRTWVEQDAAIYVCGSLQGMASGVHQVLVDALGAAAVEALEAEGRYRRDVY</sequence>
<keyword evidence="2" id="KW-0288">FMN</keyword>
<dbReference type="Pfam" id="PF00175">
    <property type="entry name" value="NAD_binding_1"/>
    <property type="match status" value="1"/>
</dbReference>
<dbReference type="AlphaFoldDB" id="A0A418XG38"/>
<dbReference type="EMBL" id="QYUP01000149">
    <property type="protein sequence ID" value="RJG11421.1"/>
    <property type="molecule type" value="Genomic_DNA"/>
</dbReference>
<keyword evidence="3" id="KW-0249">Electron transport</keyword>
<dbReference type="Gene3D" id="2.40.30.10">
    <property type="entry name" value="Translation factors"/>
    <property type="match status" value="1"/>
</dbReference>
<reference evidence="7 8" key="1">
    <citation type="submission" date="2018-09" db="EMBL/GenBank/DDBJ databases">
        <authorList>
            <person name="Zhu H."/>
        </authorList>
    </citation>
    <scope>NUCLEOTIDE SEQUENCE [LARGE SCALE GENOMIC DNA]</scope>
    <source>
        <strain evidence="7 8">K1S02-61</strain>
    </source>
</reference>
<dbReference type="Gene3D" id="3.40.50.80">
    <property type="entry name" value="Nucleotide-binding domain of ferredoxin-NADP reductase (FNR) module"/>
    <property type="match status" value="1"/>
</dbReference>
<protein>
    <recommendedName>
        <fullName evidence="4">NADPH--hemoprotein reductase</fullName>
        <ecNumber evidence="4">1.6.2.4</ecNumber>
    </recommendedName>
</protein>
<dbReference type="PRINTS" id="PR00371">
    <property type="entry name" value="FPNCR"/>
</dbReference>
<dbReference type="GO" id="GO:0050660">
    <property type="term" value="F:flavin adenine dinucleotide binding"/>
    <property type="evidence" value="ECO:0007669"/>
    <property type="project" value="TreeGrafter"/>
</dbReference>
<evidence type="ECO:0000256" key="4">
    <source>
        <dbReference type="ARBA" id="ARBA00023797"/>
    </source>
</evidence>
<dbReference type="InterPro" id="IPR017927">
    <property type="entry name" value="FAD-bd_FR_type"/>
</dbReference>
<dbReference type="Proteomes" id="UP000284006">
    <property type="component" value="Unassembled WGS sequence"/>
</dbReference>
<evidence type="ECO:0000256" key="3">
    <source>
        <dbReference type="ARBA" id="ARBA00022982"/>
    </source>
</evidence>
<keyword evidence="1" id="KW-0285">Flavoprotein</keyword>
<evidence type="ECO:0000259" key="5">
    <source>
        <dbReference type="PROSITE" id="PS50902"/>
    </source>
</evidence>
<proteinExistence type="predicted"/>
<dbReference type="GO" id="GO:0005829">
    <property type="term" value="C:cytosol"/>
    <property type="evidence" value="ECO:0007669"/>
    <property type="project" value="TreeGrafter"/>
</dbReference>
<dbReference type="InterPro" id="IPR001094">
    <property type="entry name" value="Flavdoxin-like"/>
</dbReference>
<comment type="caution">
    <text evidence="7">The sequence shown here is derived from an EMBL/GenBank/DDBJ whole genome shotgun (WGS) entry which is preliminary data.</text>
</comment>
<evidence type="ECO:0000259" key="6">
    <source>
        <dbReference type="PROSITE" id="PS51384"/>
    </source>
</evidence>
<dbReference type="InterPro" id="IPR001709">
    <property type="entry name" value="Flavoprot_Pyr_Nucl_cyt_Rdtase"/>
</dbReference>
<evidence type="ECO:0000256" key="1">
    <source>
        <dbReference type="ARBA" id="ARBA00022630"/>
    </source>
</evidence>
<dbReference type="GO" id="GO:0003958">
    <property type="term" value="F:NADPH-hemoprotein reductase activity"/>
    <property type="evidence" value="ECO:0007669"/>
    <property type="project" value="UniProtKB-EC"/>
</dbReference>
<dbReference type="InterPro" id="IPR029039">
    <property type="entry name" value="Flavoprotein-like_sf"/>
</dbReference>
<dbReference type="PANTHER" id="PTHR19384">
    <property type="entry name" value="NITRIC OXIDE SYNTHASE-RELATED"/>
    <property type="match status" value="1"/>
</dbReference>
<dbReference type="SUPFAM" id="SSF63380">
    <property type="entry name" value="Riboflavin synthase domain-like"/>
    <property type="match status" value="1"/>
</dbReference>
<dbReference type="OrthoDB" id="9816402at2"/>
<evidence type="ECO:0000313" key="7">
    <source>
        <dbReference type="EMBL" id="RJG11421.1"/>
    </source>
</evidence>
<accession>A0A418XG38</accession>
<dbReference type="InterPro" id="IPR017938">
    <property type="entry name" value="Riboflavin_synthase-like_b-brl"/>
</dbReference>
<dbReference type="SUPFAM" id="SSF52218">
    <property type="entry name" value="Flavoproteins"/>
    <property type="match status" value="1"/>
</dbReference>
<keyword evidence="8" id="KW-1185">Reference proteome</keyword>
<evidence type="ECO:0000256" key="2">
    <source>
        <dbReference type="ARBA" id="ARBA00022643"/>
    </source>
</evidence>
<dbReference type="RefSeq" id="WP_119812473.1">
    <property type="nucleotide sequence ID" value="NZ_QYUP01000149.1"/>
</dbReference>
<dbReference type="PRINTS" id="PR00369">
    <property type="entry name" value="FLAVODOXIN"/>
</dbReference>
<dbReference type="PROSITE" id="PS51384">
    <property type="entry name" value="FAD_FR"/>
    <property type="match status" value="1"/>
</dbReference>
<dbReference type="CDD" id="cd06200">
    <property type="entry name" value="SiR_like1"/>
    <property type="match status" value="1"/>
</dbReference>
<dbReference type="Pfam" id="PF00258">
    <property type="entry name" value="Flavodoxin_1"/>
    <property type="match status" value="1"/>
</dbReference>
<evidence type="ECO:0000313" key="8">
    <source>
        <dbReference type="Proteomes" id="UP000284006"/>
    </source>
</evidence>
<gene>
    <name evidence="7" type="ORF">D3872_20065</name>
</gene>
<dbReference type="InterPro" id="IPR039261">
    <property type="entry name" value="FNR_nucleotide-bd"/>
</dbReference>
<dbReference type="SUPFAM" id="SSF52343">
    <property type="entry name" value="Ferredoxin reductase-like, C-terminal NADP-linked domain"/>
    <property type="match status" value="1"/>
</dbReference>
<feature type="domain" description="Flavodoxin-like" evidence="5">
    <location>
        <begin position="44"/>
        <end position="181"/>
    </location>
</feature>
<feature type="domain" description="FAD-binding FR-type" evidence="6">
    <location>
        <begin position="195"/>
        <end position="307"/>
    </location>
</feature>
<dbReference type="PROSITE" id="PS50902">
    <property type="entry name" value="FLAVODOXIN_LIKE"/>
    <property type="match status" value="1"/>
</dbReference>
<dbReference type="GO" id="GO:0010181">
    <property type="term" value="F:FMN binding"/>
    <property type="evidence" value="ECO:0007669"/>
    <property type="project" value="InterPro"/>
</dbReference>
<dbReference type="InterPro" id="IPR001433">
    <property type="entry name" value="OxRdtase_FAD/NAD-bd"/>
</dbReference>
<dbReference type="InterPro" id="IPR008254">
    <property type="entry name" value="Flavodoxin/NO_synth"/>
</dbReference>
<dbReference type="EC" id="1.6.2.4" evidence="4"/>
<dbReference type="PANTHER" id="PTHR19384:SF17">
    <property type="entry name" value="NADPH--CYTOCHROME P450 REDUCTASE"/>
    <property type="match status" value="1"/>
</dbReference>
<keyword evidence="3" id="KW-0813">Transport</keyword>
<dbReference type="Gene3D" id="3.40.50.360">
    <property type="match status" value="1"/>
</dbReference>
<organism evidence="7 8">
    <name type="scientific">Massilia cavernae</name>
    <dbReference type="NCBI Taxonomy" id="2320864"/>
    <lineage>
        <taxon>Bacteria</taxon>
        <taxon>Pseudomonadati</taxon>
        <taxon>Pseudomonadota</taxon>
        <taxon>Betaproteobacteria</taxon>
        <taxon>Burkholderiales</taxon>
        <taxon>Oxalobacteraceae</taxon>
        <taxon>Telluria group</taxon>
        <taxon>Massilia</taxon>
    </lineage>
</organism>